<accession>A0AAV7CDG5</accession>
<dbReference type="GO" id="GO:0005615">
    <property type="term" value="C:extracellular space"/>
    <property type="evidence" value="ECO:0007669"/>
    <property type="project" value="TreeGrafter"/>
</dbReference>
<evidence type="ECO:0000313" key="6">
    <source>
        <dbReference type="EMBL" id="KAG8582661.1"/>
    </source>
</evidence>
<evidence type="ECO:0000313" key="7">
    <source>
        <dbReference type="Proteomes" id="UP000824782"/>
    </source>
</evidence>
<gene>
    <name evidence="6" type="ORF">GDO81_008154</name>
</gene>
<proteinExistence type="inferred from homology"/>
<dbReference type="Proteomes" id="UP000824782">
    <property type="component" value="Unassembled WGS sequence"/>
</dbReference>
<evidence type="ECO:0000256" key="5">
    <source>
        <dbReference type="ARBA" id="ARBA00023180"/>
    </source>
</evidence>
<keyword evidence="3" id="KW-0964">Secreted</keyword>
<evidence type="ECO:0000256" key="3">
    <source>
        <dbReference type="ARBA" id="ARBA00022525"/>
    </source>
</evidence>
<keyword evidence="4" id="KW-0732">Signal</keyword>
<organism evidence="6 7">
    <name type="scientific">Engystomops pustulosus</name>
    <name type="common">Tungara frog</name>
    <name type="synonym">Physalaemus pustulosus</name>
    <dbReference type="NCBI Taxonomy" id="76066"/>
    <lineage>
        <taxon>Eukaryota</taxon>
        <taxon>Metazoa</taxon>
        <taxon>Chordata</taxon>
        <taxon>Craniata</taxon>
        <taxon>Vertebrata</taxon>
        <taxon>Euteleostomi</taxon>
        <taxon>Amphibia</taxon>
        <taxon>Batrachia</taxon>
        <taxon>Anura</taxon>
        <taxon>Neobatrachia</taxon>
        <taxon>Hyloidea</taxon>
        <taxon>Leptodactylidae</taxon>
        <taxon>Leiuperinae</taxon>
        <taxon>Engystomops</taxon>
    </lineage>
</organism>
<comment type="caution">
    <text evidence="6">The sequence shown here is derived from an EMBL/GenBank/DDBJ whole genome shotgun (WGS) entry which is preliminary data.</text>
</comment>
<dbReference type="Pfam" id="PF05612">
    <property type="entry name" value="Leg1"/>
    <property type="match status" value="1"/>
</dbReference>
<dbReference type="PANTHER" id="PTHR18820:SF1">
    <property type="entry name" value="PROTEIN LEG1 HOMOLOG"/>
    <property type="match status" value="1"/>
</dbReference>
<dbReference type="PANTHER" id="PTHR18820">
    <property type="entry name" value="LEG1"/>
    <property type="match status" value="1"/>
</dbReference>
<dbReference type="AlphaFoldDB" id="A0AAV7CDG5"/>
<comment type="subcellular location">
    <subcellularLocation>
        <location evidence="1">Secreted</location>
    </subcellularLocation>
</comment>
<evidence type="ECO:0000256" key="4">
    <source>
        <dbReference type="ARBA" id="ARBA00022729"/>
    </source>
</evidence>
<dbReference type="InterPro" id="IPR008499">
    <property type="entry name" value="Leg1"/>
</dbReference>
<comment type="similarity">
    <text evidence="2">Belongs to the LEG1 family.</text>
</comment>
<sequence>MWELAPEKLSDFPIYGEKVTINPWEYEERLGLYKLLLNITAPFLDMKEPGNKRNVLWGLPLQFGWQYHTGKPGVELSDKAVPCTCGMMEQHLDLWRLRWWWIRRSMNYYLAVIPFLGAIDAGLFEGFQYGISISPPDESPSDFCNSIEECRSTSTKAMDEWKSFFELIKTSPSEVSVPSLSKEEDKFLSYMWKAHVESIKVALPRCSKRLEYFSGPEGSFGKDWATAVEFIGACNFPTNFKSTNDFQTFLPRRILSANDKAPNIHDFSKQENRVLSVLHSINQVNKFTGGFLLRLWKKAMCSEEGRVAGRNLLQNMVTDPQLVPETMLQIIIELAKNSAC</sequence>
<evidence type="ECO:0000256" key="2">
    <source>
        <dbReference type="ARBA" id="ARBA00009122"/>
    </source>
</evidence>
<reference evidence="6" key="1">
    <citation type="thesis" date="2020" institute="ProQuest LLC" country="789 East Eisenhower Parkway, Ann Arbor, MI, USA">
        <title>Comparative Genomics and Chromosome Evolution.</title>
        <authorList>
            <person name="Mudd A.B."/>
        </authorList>
    </citation>
    <scope>NUCLEOTIDE SEQUENCE</scope>
    <source>
        <strain evidence="6">237g6f4</strain>
        <tissue evidence="6">Blood</tissue>
    </source>
</reference>
<dbReference type="EMBL" id="WNYA01000003">
    <property type="protein sequence ID" value="KAG8582661.1"/>
    <property type="molecule type" value="Genomic_DNA"/>
</dbReference>
<name>A0AAV7CDG5_ENGPU</name>
<keyword evidence="7" id="KW-1185">Reference proteome</keyword>
<evidence type="ECO:0000256" key="1">
    <source>
        <dbReference type="ARBA" id="ARBA00004613"/>
    </source>
</evidence>
<keyword evidence="5" id="KW-0325">Glycoprotein</keyword>
<protein>
    <submittedName>
        <fullName evidence="6">Uncharacterized protein</fullName>
    </submittedName>
</protein>